<accession>A0A0L6ZDF3</accession>
<dbReference type="AlphaFoldDB" id="A0A0L6ZDF3"/>
<comment type="caution">
    <text evidence="7">The sequence shown here is derived from an EMBL/GenBank/DDBJ whole genome shotgun (WGS) entry which is preliminary data.</text>
</comment>
<evidence type="ECO:0000313" key="8">
    <source>
        <dbReference type="Proteomes" id="UP000037043"/>
    </source>
</evidence>
<evidence type="ECO:0000256" key="1">
    <source>
        <dbReference type="ARBA" id="ARBA00001933"/>
    </source>
</evidence>
<gene>
    <name evidence="7" type="primary">patB_1</name>
    <name evidence="7" type="ORF">CLHOM_09610</name>
</gene>
<evidence type="ECO:0000313" key="7">
    <source>
        <dbReference type="EMBL" id="KOA20818.1"/>
    </source>
</evidence>
<dbReference type="PANTHER" id="PTHR43525">
    <property type="entry name" value="PROTEIN MALY"/>
    <property type="match status" value="1"/>
</dbReference>
<evidence type="ECO:0000256" key="3">
    <source>
        <dbReference type="ARBA" id="ARBA00022898"/>
    </source>
</evidence>
<evidence type="ECO:0000259" key="6">
    <source>
        <dbReference type="Pfam" id="PF00155"/>
    </source>
</evidence>
<dbReference type="Gene3D" id="3.90.1150.10">
    <property type="entry name" value="Aspartate Aminotransferase, domain 1"/>
    <property type="match status" value="1"/>
</dbReference>
<keyword evidence="4 7" id="KW-0456">Lyase</keyword>
<organism evidence="7 8">
    <name type="scientific">Clostridium homopropionicum DSM 5847</name>
    <dbReference type="NCBI Taxonomy" id="1121318"/>
    <lineage>
        <taxon>Bacteria</taxon>
        <taxon>Bacillati</taxon>
        <taxon>Bacillota</taxon>
        <taxon>Clostridia</taxon>
        <taxon>Eubacteriales</taxon>
        <taxon>Clostridiaceae</taxon>
        <taxon>Clostridium</taxon>
    </lineage>
</organism>
<dbReference type="EMBL" id="LHUR01000012">
    <property type="protein sequence ID" value="KOA20818.1"/>
    <property type="molecule type" value="Genomic_DNA"/>
</dbReference>
<dbReference type="InterPro" id="IPR004839">
    <property type="entry name" value="Aminotransferase_I/II_large"/>
</dbReference>
<dbReference type="Pfam" id="PF00155">
    <property type="entry name" value="Aminotran_1_2"/>
    <property type="match status" value="1"/>
</dbReference>
<dbReference type="Gene3D" id="3.40.640.10">
    <property type="entry name" value="Type I PLP-dependent aspartate aminotransferase-like (Major domain)"/>
    <property type="match status" value="1"/>
</dbReference>
<dbReference type="PATRIC" id="fig|1121318.3.peg.965"/>
<feature type="domain" description="Aminotransferase class I/classII large" evidence="6">
    <location>
        <begin position="41"/>
        <end position="387"/>
    </location>
</feature>
<proteinExistence type="inferred from homology"/>
<dbReference type="PANTHER" id="PTHR43525:SF1">
    <property type="entry name" value="PROTEIN MALY"/>
    <property type="match status" value="1"/>
</dbReference>
<dbReference type="CDD" id="cd00609">
    <property type="entry name" value="AAT_like"/>
    <property type="match status" value="1"/>
</dbReference>
<evidence type="ECO:0000256" key="2">
    <source>
        <dbReference type="ARBA" id="ARBA00012224"/>
    </source>
</evidence>
<dbReference type="STRING" id="36844.SAMN04488501_10336"/>
<dbReference type="EC" id="4.4.1.13" evidence="2"/>
<keyword evidence="8" id="KW-1185">Reference proteome</keyword>
<dbReference type="GO" id="GO:0047804">
    <property type="term" value="F:cysteine-S-conjugate beta-lyase activity"/>
    <property type="evidence" value="ECO:0007669"/>
    <property type="project" value="UniProtKB-EC"/>
</dbReference>
<protein>
    <recommendedName>
        <fullName evidence="2">cysteine-S-conjugate beta-lyase</fullName>
        <ecNumber evidence="2">4.4.1.13</ecNumber>
    </recommendedName>
</protein>
<reference evidence="8" key="1">
    <citation type="submission" date="2015-08" db="EMBL/GenBank/DDBJ databases">
        <title>Genome sequence of the strict anaerobe Clostridium homopropionicum LuHBu1 (DSM 5847T).</title>
        <authorList>
            <person name="Poehlein A."/>
            <person name="Beck M."/>
            <person name="Schiel-Bengelsdorf B."/>
            <person name="Bengelsdorf F.R."/>
            <person name="Daniel R."/>
            <person name="Duerre P."/>
        </authorList>
    </citation>
    <scope>NUCLEOTIDE SEQUENCE [LARGE SCALE GENOMIC DNA]</scope>
    <source>
        <strain evidence="8">DSM 5847</strain>
    </source>
</reference>
<name>A0A0L6ZDF3_9CLOT</name>
<dbReference type="NCBIfam" id="TIGR04350">
    <property type="entry name" value="C_S_lyase_PatB"/>
    <property type="match status" value="1"/>
</dbReference>
<dbReference type="GO" id="GO:0030170">
    <property type="term" value="F:pyridoxal phosphate binding"/>
    <property type="evidence" value="ECO:0007669"/>
    <property type="project" value="InterPro"/>
</dbReference>
<dbReference type="Proteomes" id="UP000037043">
    <property type="component" value="Unassembled WGS sequence"/>
</dbReference>
<dbReference type="InterPro" id="IPR015424">
    <property type="entry name" value="PyrdxlP-dep_Trfase"/>
</dbReference>
<comment type="cofactor">
    <cofactor evidence="1">
        <name>pyridoxal 5'-phosphate</name>
        <dbReference type="ChEBI" id="CHEBI:597326"/>
    </cofactor>
</comment>
<dbReference type="InterPro" id="IPR015422">
    <property type="entry name" value="PyrdxlP-dep_Trfase_small"/>
</dbReference>
<sequence>MNKQEFLEKYLIERRGTDCFKWDELESRYGDPNLIPMWIADMEFKTPDQIIEAMVERAKHGVFGYSSVSEEYYKAFSDWMSERYHFPIKKEWVRFSTGCITVIAWMIHAFTNPGDACLILTPVYYPFHNVVTSNGRELVSVDLDYNEGYFTMNYEAIEKAIVENQVKMFIQCSPHNPVGRVWSEEELEEILAICKKYNVLVVSDEIHQDIVLGENPFIPSAVVSDGLYGDIVITVSSASKTFNLAGLLHSHIVITNENLMKIYDKFARGMNRTEMNIMGLTATMKGYTHGGEWLSNLMGVIRDNYNYLKKELHEKLPDVTVCALEGTYLVLLDMRKCIEAERLVEFIQGRCHLAVDYGECFGENFKGFIRLNLATDPKYVKTAVENIIAEASKL</sequence>
<dbReference type="SUPFAM" id="SSF53383">
    <property type="entry name" value="PLP-dependent transferases"/>
    <property type="match status" value="1"/>
</dbReference>
<dbReference type="InterPro" id="IPR051798">
    <property type="entry name" value="Class-II_PLP-Dep_Aminotrans"/>
</dbReference>
<comment type="similarity">
    <text evidence="5">Belongs to the class-II pyridoxal-phosphate-dependent aminotransferase family. MalY/PatB cystathionine beta-lyase subfamily.</text>
</comment>
<evidence type="ECO:0000256" key="5">
    <source>
        <dbReference type="ARBA" id="ARBA00037974"/>
    </source>
</evidence>
<evidence type="ECO:0000256" key="4">
    <source>
        <dbReference type="ARBA" id="ARBA00023239"/>
    </source>
</evidence>
<dbReference type="InterPro" id="IPR027619">
    <property type="entry name" value="C-S_lyase_PatB-like"/>
</dbReference>
<keyword evidence="3" id="KW-0663">Pyridoxal phosphate</keyword>
<dbReference type="InterPro" id="IPR015421">
    <property type="entry name" value="PyrdxlP-dep_Trfase_major"/>
</dbReference>
<dbReference type="RefSeq" id="WP_052220539.1">
    <property type="nucleotide sequence ID" value="NZ_LHUR01000012.1"/>
</dbReference>